<evidence type="ECO:0000313" key="1">
    <source>
        <dbReference type="EMBL" id="PTQ28837.1"/>
    </source>
</evidence>
<dbReference type="SUPFAM" id="SSF160104">
    <property type="entry name" value="Acetoacetate decarboxylase-like"/>
    <property type="match status" value="1"/>
</dbReference>
<dbReference type="GO" id="GO:0016123">
    <property type="term" value="P:xanthophyll biosynthetic process"/>
    <property type="evidence" value="ECO:0000318"/>
    <property type="project" value="GO_Central"/>
</dbReference>
<dbReference type="AlphaFoldDB" id="A0A2R6W4P4"/>
<accession>A0A2R6W4P4</accession>
<sequence>MEDPSVEEGSSTTRPYSAGSPWVFKGRALYQLHVVKADVARKVIPKELKLVEAFGFTLGGFFLAHYDGSPAGQFDEAVIIPGIVWNPPTSCAWAGRVLVGSEEARDHGRKEVGLPSFAAQFAYSSIREDAAPFAWWDVRRWLNKGGKPSSIIKHSMHLVQKERGVSSPLCSMHGLPERLTSSDKDHRRWSGPSVQLYLPNFSGKTKEQPHLLKYSCRLNCNVSAVAPVKIAPPSNAEKINDDTNDVLAVLTGKPLVSIFFDHMVMSVEAPTIVSMKEMDDVQAVTSSQVPAAPSASAS</sequence>
<dbReference type="Gramene" id="Mp1g14820.1">
    <property type="protein sequence ID" value="Mp1g14820.1.cds1"/>
    <property type="gene ID" value="Mp1g14820"/>
</dbReference>
<dbReference type="OrthoDB" id="9970474at2759"/>
<keyword evidence="2" id="KW-1185">Reference proteome</keyword>
<dbReference type="EMBL" id="KZ772823">
    <property type="protein sequence ID" value="PTQ28837.1"/>
    <property type="molecule type" value="Genomic_DNA"/>
</dbReference>
<dbReference type="PANTHER" id="PTHR35467:SF2">
    <property type="entry name" value="PROTEIN NEOXANTHIN-DEFICIENT 1"/>
    <property type="match status" value="1"/>
</dbReference>
<gene>
    <name evidence="1" type="ORF">MARPO_0153s0008</name>
</gene>
<proteinExistence type="predicted"/>
<evidence type="ECO:0008006" key="3">
    <source>
        <dbReference type="Google" id="ProtNLM"/>
    </source>
</evidence>
<dbReference type="PANTHER" id="PTHR35467">
    <property type="match status" value="1"/>
</dbReference>
<evidence type="ECO:0000313" key="2">
    <source>
        <dbReference type="Proteomes" id="UP000244005"/>
    </source>
</evidence>
<reference evidence="2" key="1">
    <citation type="journal article" date="2017" name="Cell">
        <title>Insights into land plant evolution garnered from the Marchantia polymorpha genome.</title>
        <authorList>
            <person name="Bowman J.L."/>
            <person name="Kohchi T."/>
            <person name="Yamato K.T."/>
            <person name="Jenkins J."/>
            <person name="Shu S."/>
            <person name="Ishizaki K."/>
            <person name="Yamaoka S."/>
            <person name="Nishihama R."/>
            <person name="Nakamura Y."/>
            <person name="Berger F."/>
            <person name="Adam C."/>
            <person name="Aki S.S."/>
            <person name="Althoff F."/>
            <person name="Araki T."/>
            <person name="Arteaga-Vazquez M.A."/>
            <person name="Balasubrmanian S."/>
            <person name="Barry K."/>
            <person name="Bauer D."/>
            <person name="Boehm C.R."/>
            <person name="Briginshaw L."/>
            <person name="Caballero-Perez J."/>
            <person name="Catarino B."/>
            <person name="Chen F."/>
            <person name="Chiyoda S."/>
            <person name="Chovatia M."/>
            <person name="Davies K.M."/>
            <person name="Delmans M."/>
            <person name="Demura T."/>
            <person name="Dierschke T."/>
            <person name="Dolan L."/>
            <person name="Dorantes-Acosta A.E."/>
            <person name="Eklund D.M."/>
            <person name="Florent S.N."/>
            <person name="Flores-Sandoval E."/>
            <person name="Fujiyama A."/>
            <person name="Fukuzawa H."/>
            <person name="Galik B."/>
            <person name="Grimanelli D."/>
            <person name="Grimwood J."/>
            <person name="Grossniklaus U."/>
            <person name="Hamada T."/>
            <person name="Haseloff J."/>
            <person name="Hetherington A.J."/>
            <person name="Higo A."/>
            <person name="Hirakawa Y."/>
            <person name="Hundley H.N."/>
            <person name="Ikeda Y."/>
            <person name="Inoue K."/>
            <person name="Inoue S.I."/>
            <person name="Ishida S."/>
            <person name="Jia Q."/>
            <person name="Kakita M."/>
            <person name="Kanazawa T."/>
            <person name="Kawai Y."/>
            <person name="Kawashima T."/>
            <person name="Kennedy M."/>
            <person name="Kinose K."/>
            <person name="Kinoshita T."/>
            <person name="Kohara Y."/>
            <person name="Koide E."/>
            <person name="Komatsu K."/>
            <person name="Kopischke S."/>
            <person name="Kubo M."/>
            <person name="Kyozuka J."/>
            <person name="Lagercrantz U."/>
            <person name="Lin S.S."/>
            <person name="Lindquist E."/>
            <person name="Lipzen A.M."/>
            <person name="Lu C.W."/>
            <person name="De Luna E."/>
            <person name="Martienssen R.A."/>
            <person name="Minamino N."/>
            <person name="Mizutani M."/>
            <person name="Mizutani M."/>
            <person name="Mochizuki N."/>
            <person name="Monte I."/>
            <person name="Mosher R."/>
            <person name="Nagasaki H."/>
            <person name="Nakagami H."/>
            <person name="Naramoto S."/>
            <person name="Nishitani K."/>
            <person name="Ohtani M."/>
            <person name="Okamoto T."/>
            <person name="Okumura M."/>
            <person name="Phillips J."/>
            <person name="Pollak B."/>
            <person name="Reinders A."/>
            <person name="Rovekamp M."/>
            <person name="Sano R."/>
            <person name="Sawa S."/>
            <person name="Schmid M.W."/>
            <person name="Shirakawa M."/>
            <person name="Solano R."/>
            <person name="Spunde A."/>
            <person name="Suetsugu N."/>
            <person name="Sugano S."/>
            <person name="Sugiyama A."/>
            <person name="Sun R."/>
            <person name="Suzuki Y."/>
            <person name="Takenaka M."/>
            <person name="Takezawa D."/>
            <person name="Tomogane H."/>
            <person name="Tsuzuki M."/>
            <person name="Ueda T."/>
            <person name="Umeda M."/>
            <person name="Ward J.M."/>
            <person name="Watanabe Y."/>
            <person name="Yazaki K."/>
            <person name="Yokoyama R."/>
            <person name="Yoshitake Y."/>
            <person name="Yotsui I."/>
            <person name="Zachgo S."/>
            <person name="Schmutz J."/>
        </authorList>
    </citation>
    <scope>NUCLEOTIDE SEQUENCE [LARGE SCALE GENOMIC DNA]</scope>
    <source>
        <strain evidence="2">Tak-1</strain>
    </source>
</reference>
<name>A0A2R6W4P4_MARPO</name>
<dbReference type="InterPro" id="IPR039343">
    <property type="entry name" value="NDX1-like"/>
</dbReference>
<dbReference type="Proteomes" id="UP000244005">
    <property type="component" value="Unassembled WGS sequence"/>
</dbReference>
<protein>
    <recommendedName>
        <fullName evidence="3">Protein NEOXANTHIN-DEFICIENT 1</fullName>
    </recommendedName>
</protein>
<organism evidence="1 2">
    <name type="scientific">Marchantia polymorpha</name>
    <name type="common">Common liverwort</name>
    <name type="synonym">Marchantia aquatica</name>
    <dbReference type="NCBI Taxonomy" id="3197"/>
    <lineage>
        <taxon>Eukaryota</taxon>
        <taxon>Viridiplantae</taxon>
        <taxon>Streptophyta</taxon>
        <taxon>Embryophyta</taxon>
        <taxon>Marchantiophyta</taxon>
        <taxon>Marchantiopsida</taxon>
        <taxon>Marchantiidae</taxon>
        <taxon>Marchantiales</taxon>
        <taxon>Marchantiaceae</taxon>
        <taxon>Marchantia</taxon>
    </lineage>
</organism>
<dbReference type="InterPro" id="IPR023375">
    <property type="entry name" value="ADC_dom_sf"/>
</dbReference>
<dbReference type="OMA" id="VRPAKIW"/>
<dbReference type="Gene3D" id="2.40.400.10">
    <property type="entry name" value="Acetoacetate decarboxylase-like"/>
    <property type="match status" value="1"/>
</dbReference>